<evidence type="ECO:0000313" key="3">
    <source>
        <dbReference type="EMBL" id="OGJ01847.1"/>
    </source>
</evidence>
<dbReference type="CDD" id="cd06464">
    <property type="entry name" value="ACD_sHsps-like"/>
    <property type="match status" value="1"/>
</dbReference>
<dbReference type="PROSITE" id="PS01031">
    <property type="entry name" value="SHSP"/>
    <property type="match status" value="1"/>
</dbReference>
<dbReference type="AlphaFoldDB" id="A0A1F6Y645"/>
<accession>A0A1F6Y645</accession>
<feature type="domain" description="SHSP" evidence="2">
    <location>
        <begin position="132"/>
        <end position="236"/>
    </location>
</feature>
<dbReference type="InterPro" id="IPR002068">
    <property type="entry name" value="A-crystallin/Hsp20_dom"/>
</dbReference>
<dbReference type="Proteomes" id="UP000178645">
    <property type="component" value="Unassembled WGS sequence"/>
</dbReference>
<dbReference type="Gene3D" id="2.60.40.790">
    <property type="match status" value="1"/>
</dbReference>
<comment type="caution">
    <text evidence="3">The sequence shown here is derived from an EMBL/GenBank/DDBJ whole genome shotgun (WGS) entry which is preliminary data.</text>
</comment>
<evidence type="ECO:0000256" key="1">
    <source>
        <dbReference type="PROSITE-ProRule" id="PRU00285"/>
    </source>
</evidence>
<protein>
    <recommendedName>
        <fullName evidence="2">SHSP domain-containing protein</fullName>
    </recommendedName>
</protein>
<comment type="similarity">
    <text evidence="1">Belongs to the small heat shock protein (HSP20) family.</text>
</comment>
<organism evidence="3 4">
    <name type="scientific">Candidatus Nomurabacteria bacterium RIFCSPLOWO2_12_FULL_44_11</name>
    <dbReference type="NCBI Taxonomy" id="1801796"/>
    <lineage>
        <taxon>Bacteria</taxon>
        <taxon>Candidatus Nomuraibacteriota</taxon>
    </lineage>
</organism>
<evidence type="ECO:0000259" key="2">
    <source>
        <dbReference type="PROSITE" id="PS01031"/>
    </source>
</evidence>
<proteinExistence type="inferred from homology"/>
<evidence type="ECO:0000313" key="4">
    <source>
        <dbReference type="Proteomes" id="UP000178645"/>
    </source>
</evidence>
<sequence>MIRRHFDVTTQKWHFSIVDVIDEFSNSKNAQNYWKVLKNRLKKGFRELVTKCNQLKMRARDGKLYKTDAADYETILQILEHVPQARAEVFKSYCEPILNPATLPDPSLIREGAESETLPHPNPLLDKERVLKAGEVAEAKLLVDAYQTPTHIYIEAFAAGVAPEDIHTYVSEQKLVIYGKRVPSPPAKEGAGGGEYLREELLWTTFSREITLPCPVVEEFKLTEDAGLIIVELKKI</sequence>
<dbReference type="SUPFAM" id="SSF49764">
    <property type="entry name" value="HSP20-like chaperones"/>
    <property type="match status" value="1"/>
</dbReference>
<gene>
    <name evidence="3" type="ORF">A3G53_03060</name>
</gene>
<dbReference type="EMBL" id="MFVU01000016">
    <property type="protein sequence ID" value="OGJ01847.1"/>
    <property type="molecule type" value="Genomic_DNA"/>
</dbReference>
<name>A0A1F6Y645_9BACT</name>
<reference evidence="3 4" key="1">
    <citation type="journal article" date="2016" name="Nat. Commun.">
        <title>Thousands of microbial genomes shed light on interconnected biogeochemical processes in an aquifer system.</title>
        <authorList>
            <person name="Anantharaman K."/>
            <person name="Brown C.T."/>
            <person name="Hug L.A."/>
            <person name="Sharon I."/>
            <person name="Castelle C.J."/>
            <person name="Probst A.J."/>
            <person name="Thomas B.C."/>
            <person name="Singh A."/>
            <person name="Wilkins M.J."/>
            <person name="Karaoz U."/>
            <person name="Brodie E.L."/>
            <person name="Williams K.H."/>
            <person name="Hubbard S.S."/>
            <person name="Banfield J.F."/>
        </authorList>
    </citation>
    <scope>NUCLEOTIDE SEQUENCE [LARGE SCALE GENOMIC DNA]</scope>
</reference>
<dbReference type="InterPro" id="IPR008978">
    <property type="entry name" value="HSP20-like_chaperone"/>
</dbReference>